<protein>
    <submittedName>
        <fullName evidence="2">Uncharacterized protein</fullName>
    </submittedName>
</protein>
<keyword evidence="3" id="KW-1185">Reference proteome</keyword>
<dbReference type="AlphaFoldDB" id="A0A1S8AA47"/>
<dbReference type="Proteomes" id="UP000054516">
    <property type="component" value="Unassembled WGS sequence"/>
</dbReference>
<gene>
    <name evidence="2" type="ORF">SAMD00023353_5800440</name>
</gene>
<dbReference type="EMBL" id="DF977503">
    <property type="protein sequence ID" value="GAW26951.1"/>
    <property type="molecule type" value="Genomic_DNA"/>
</dbReference>
<sequence>MCITAHDNLRGDMTSARGPVIGAPKPGPQPKSLNSVRAGALAVAIFGSLLHLVQTLDKKRSSQKGKTNPGLGVFG</sequence>
<reference evidence="2" key="1">
    <citation type="submission" date="2016-03" db="EMBL/GenBank/DDBJ databases">
        <title>Draft genome sequence of Rosellinia necatrix.</title>
        <authorList>
            <person name="Kanematsu S."/>
        </authorList>
    </citation>
    <scope>NUCLEOTIDE SEQUENCE [LARGE SCALE GENOMIC DNA]</scope>
    <source>
        <strain evidence="2">W97</strain>
    </source>
</reference>
<evidence type="ECO:0000256" key="1">
    <source>
        <dbReference type="SAM" id="MobiDB-lite"/>
    </source>
</evidence>
<accession>A0A1S8AA47</accession>
<name>A0A1S8AA47_ROSNE</name>
<evidence type="ECO:0000313" key="2">
    <source>
        <dbReference type="EMBL" id="GAW26951.1"/>
    </source>
</evidence>
<evidence type="ECO:0000313" key="3">
    <source>
        <dbReference type="Proteomes" id="UP000054516"/>
    </source>
</evidence>
<organism evidence="2">
    <name type="scientific">Rosellinia necatrix</name>
    <name type="common">White root-rot fungus</name>
    <dbReference type="NCBI Taxonomy" id="77044"/>
    <lineage>
        <taxon>Eukaryota</taxon>
        <taxon>Fungi</taxon>
        <taxon>Dikarya</taxon>
        <taxon>Ascomycota</taxon>
        <taxon>Pezizomycotina</taxon>
        <taxon>Sordariomycetes</taxon>
        <taxon>Xylariomycetidae</taxon>
        <taxon>Xylariales</taxon>
        <taxon>Xylariaceae</taxon>
        <taxon>Rosellinia</taxon>
    </lineage>
</organism>
<feature type="region of interest" description="Disordered" evidence="1">
    <location>
        <begin position="13"/>
        <end position="32"/>
    </location>
</feature>
<proteinExistence type="predicted"/>